<proteinExistence type="predicted"/>
<evidence type="ECO:0000313" key="4">
    <source>
        <dbReference type="Proteomes" id="UP000290517"/>
    </source>
</evidence>
<name>A0A4Q1KT38_9CELL</name>
<dbReference type="Proteomes" id="UP000289805">
    <property type="component" value="Unassembled WGS sequence"/>
</dbReference>
<reference evidence="3 4" key="1">
    <citation type="submission" date="2019-01" db="EMBL/GenBank/DDBJ databases">
        <title>Oerskovia turbata Genome sequencing and assembly.</title>
        <authorList>
            <person name="Dou T."/>
        </authorList>
    </citation>
    <scope>NUCLEOTIDE SEQUENCE [LARGE SCALE GENOMIC DNA]</scope>
    <source>
        <strain evidence="2 3">JCM12123</strain>
        <strain evidence="1 4">JCM3160</strain>
    </source>
</reference>
<organism evidence="2 3">
    <name type="scientific">Oerskovia turbata</name>
    <dbReference type="NCBI Taxonomy" id="1713"/>
    <lineage>
        <taxon>Bacteria</taxon>
        <taxon>Bacillati</taxon>
        <taxon>Actinomycetota</taxon>
        <taxon>Actinomycetes</taxon>
        <taxon>Micrococcales</taxon>
        <taxon>Cellulomonadaceae</taxon>
        <taxon>Oerskovia</taxon>
    </lineage>
</organism>
<dbReference type="EMBL" id="SDJR01000005">
    <property type="protein sequence ID" value="RXR25614.1"/>
    <property type="molecule type" value="Genomic_DNA"/>
</dbReference>
<sequence>MTHEQQDLRDINVGRGTGFTVALFVRDRLALPVADDVPALVPRIAVEPLPGDEAVALADGWREWWDRLAEVPAGRDVRPASERLATVVDALADEARAWDEQMVRPNFFFSEADLPDGYVPEPIGDPDVAVVYDVELVPVGGAWHRDLGPHRLLVSVQTWEDPAVMDALLRPRIERLQSRAGAAPRTAPQVWHLTVDGQAFTVVDRPHDPGVYDFSWTNGPVEGYGFTIGTSTREPLGEDVMRREIRGFVEGYEP</sequence>
<dbReference type="OrthoDB" id="4832939at2"/>
<evidence type="ECO:0000313" key="3">
    <source>
        <dbReference type="Proteomes" id="UP000289805"/>
    </source>
</evidence>
<accession>A0A4Q1KT38</accession>
<dbReference type="AlphaFoldDB" id="A0A4Q1KT38"/>
<dbReference type="Proteomes" id="UP000290517">
    <property type="component" value="Unassembled WGS sequence"/>
</dbReference>
<dbReference type="EMBL" id="SDJQ01000015">
    <property type="protein sequence ID" value="RXR33298.1"/>
    <property type="molecule type" value="Genomic_DNA"/>
</dbReference>
<evidence type="ECO:0000313" key="1">
    <source>
        <dbReference type="EMBL" id="RXR25614.1"/>
    </source>
</evidence>
<dbReference type="STRING" id="1713.GCA_000718325_01442"/>
<comment type="caution">
    <text evidence="2">The sequence shown here is derived from an EMBL/GenBank/DDBJ whole genome shotgun (WGS) entry which is preliminary data.</text>
</comment>
<keyword evidence="4" id="KW-1185">Reference proteome</keyword>
<evidence type="ECO:0000313" key="2">
    <source>
        <dbReference type="EMBL" id="RXR33298.1"/>
    </source>
</evidence>
<protein>
    <submittedName>
        <fullName evidence="2">Uncharacterized protein</fullName>
    </submittedName>
</protein>
<dbReference type="RefSeq" id="WP_036571449.1">
    <property type="nucleotide sequence ID" value="NZ_JOFV01000006.1"/>
</dbReference>
<gene>
    <name evidence="1" type="ORF">EQW73_08795</name>
    <name evidence="2" type="ORF">EQW78_12550</name>
</gene>